<evidence type="ECO:0000256" key="7">
    <source>
        <dbReference type="ARBA" id="ARBA00023326"/>
    </source>
</evidence>
<proteinExistence type="inferred from homology"/>
<organism evidence="9 10">
    <name type="scientific">Providencia heimbachae ATCC 35613</name>
    <dbReference type="NCBI Taxonomy" id="1354272"/>
    <lineage>
        <taxon>Bacteria</taxon>
        <taxon>Pseudomonadati</taxon>
        <taxon>Pseudomonadota</taxon>
        <taxon>Gammaproteobacteria</taxon>
        <taxon>Enterobacterales</taxon>
        <taxon>Morganellaceae</taxon>
        <taxon>Providencia</taxon>
    </lineage>
</organism>
<feature type="binding site" evidence="8">
    <location>
        <position position="61"/>
    </location>
    <ligand>
        <name>Mg(2+)</name>
        <dbReference type="ChEBI" id="CHEBI:18420"/>
    </ligand>
</feature>
<dbReference type="GO" id="GO:0046872">
    <property type="term" value="F:metal ion binding"/>
    <property type="evidence" value="ECO:0007669"/>
    <property type="project" value="UniProtKB-KW"/>
</dbReference>
<dbReference type="GO" id="GO:0006032">
    <property type="term" value="P:chitin catabolic process"/>
    <property type="evidence" value="ECO:0007669"/>
    <property type="project" value="UniProtKB-UniPathway"/>
</dbReference>
<dbReference type="PATRIC" id="fig|1354272.4.peg.1246"/>
<comment type="caution">
    <text evidence="9">The sequence shown here is derived from an EMBL/GenBank/DDBJ whole genome shotgun (WGS) entry which is preliminary data.</text>
</comment>
<dbReference type="InterPro" id="IPR006879">
    <property type="entry name" value="YdjC-like"/>
</dbReference>
<dbReference type="PANTHER" id="PTHR31609">
    <property type="entry name" value="YDJC DEACETYLASE FAMILY MEMBER"/>
    <property type="match status" value="1"/>
</dbReference>
<comment type="catalytic activity">
    <reaction evidence="8">
        <text>N,N'-diacetylchitobiose + H2O = N-acetyl-beta-D-glucosaminyl-(1-&gt;4)-D-glucosamine + acetate</text>
        <dbReference type="Rhea" id="RHEA:27469"/>
        <dbReference type="ChEBI" id="CHEBI:15377"/>
        <dbReference type="ChEBI" id="CHEBI:28681"/>
        <dbReference type="ChEBI" id="CHEBI:30089"/>
        <dbReference type="ChEBI" id="CHEBI:59910"/>
        <dbReference type="EC" id="3.5.1.105"/>
    </reaction>
</comment>
<dbReference type="EC" id="3.5.1.105" evidence="8"/>
<evidence type="ECO:0000256" key="8">
    <source>
        <dbReference type="HAMAP-Rule" id="MF_01246"/>
    </source>
</evidence>
<dbReference type="Proteomes" id="UP000078224">
    <property type="component" value="Unassembled WGS sequence"/>
</dbReference>
<comment type="similarity">
    <text evidence="8">Belongs to the YdjC deacetylase family. ChbG subfamily.</text>
</comment>
<evidence type="ECO:0000256" key="5">
    <source>
        <dbReference type="ARBA" id="ARBA00023024"/>
    </source>
</evidence>
<dbReference type="Gene3D" id="3.20.20.370">
    <property type="entry name" value="Glycoside hydrolase/deacetylase"/>
    <property type="match status" value="1"/>
</dbReference>
<keyword evidence="10" id="KW-1185">Reference proteome</keyword>
<comment type="function">
    <text evidence="8">Involved in the degradation of chitin. ChbG is essential for growth on the acetylated chitooligosaccharides chitobiose and chitotriose but is dispensable for growth on cellobiose and chitosan dimer, the deacetylated form of chitobiose. Deacetylation of chitobiose-6-P and chitotriose-6-P is necessary for both the activation of the chb promoter by the regulatory protein ChbR and the hydrolysis of phosphorylated beta-glucosides by the phospho-beta-glucosidase ChbF. Catalyzes the removal of only one acetyl group from chitobiose-6-P to yield monoacetylchitobiose-6-P, the inducer of ChbR and the substrate of ChbF.</text>
</comment>
<comment type="pathway">
    <text evidence="8">Glycan degradation; chitin degradation.</text>
</comment>
<dbReference type="GO" id="GO:0052777">
    <property type="term" value="P:diacetylchitobiose catabolic process"/>
    <property type="evidence" value="ECO:0007669"/>
    <property type="project" value="UniProtKB-UniRule"/>
</dbReference>
<accession>A0A1B7JYQ7</accession>
<dbReference type="OrthoDB" id="9774177at2"/>
<dbReference type="PANTHER" id="PTHR31609:SF1">
    <property type="entry name" value="CARBOHYDRATE DEACETYLASE"/>
    <property type="match status" value="1"/>
</dbReference>
<evidence type="ECO:0000256" key="1">
    <source>
        <dbReference type="ARBA" id="ARBA00001946"/>
    </source>
</evidence>
<dbReference type="NCBIfam" id="NF002559">
    <property type="entry name" value="PRK02134.1"/>
    <property type="match status" value="1"/>
</dbReference>
<keyword evidence="6 8" id="KW-0119">Carbohydrate metabolism</keyword>
<evidence type="ECO:0000256" key="6">
    <source>
        <dbReference type="ARBA" id="ARBA00023277"/>
    </source>
</evidence>
<protein>
    <recommendedName>
        <fullName evidence="8">Chitooligosaccharide deacetylase</fullName>
        <shortName evidence="8">COD</shortName>
        <ecNumber evidence="8">3.5.1.105</ecNumber>
    </recommendedName>
    <alternativeName>
        <fullName evidence="8">Chitin disaccharide deacetylase</fullName>
    </alternativeName>
    <alternativeName>
        <fullName evidence="8">Chitobiose deacetylase</fullName>
    </alternativeName>
    <alternativeName>
        <fullName evidence="8">Chitobiose-6P deacetylase</fullName>
    </alternativeName>
    <alternativeName>
        <fullName evidence="8">Chitotriose deacetylase</fullName>
    </alternativeName>
    <alternativeName>
        <fullName evidence="8">Chitotriose-6P deacetylase</fullName>
    </alternativeName>
</protein>
<dbReference type="InterPro" id="IPR022948">
    <property type="entry name" value="COD_ChbG_bac"/>
</dbReference>
<comment type="catalytic activity">
    <reaction evidence="8">
        <text>diacetylchitobiose-6'-phosphate + H2O = N'-monoacetylchitobiose-6'-phosphate + acetate</text>
        <dbReference type="Rhea" id="RHEA:35083"/>
        <dbReference type="ChEBI" id="CHEBI:15377"/>
        <dbReference type="ChEBI" id="CHEBI:30089"/>
        <dbReference type="ChEBI" id="CHEBI:64883"/>
        <dbReference type="ChEBI" id="CHEBI:71315"/>
    </reaction>
</comment>
<keyword evidence="2 8" id="KW-0479">Metal-binding</keyword>
<dbReference type="GO" id="GO:0016740">
    <property type="term" value="F:transferase activity"/>
    <property type="evidence" value="ECO:0007669"/>
    <property type="project" value="UniProtKB-KW"/>
</dbReference>
<dbReference type="HAMAP" id="MF_01246">
    <property type="entry name" value="COD"/>
    <property type="match status" value="1"/>
</dbReference>
<evidence type="ECO:0000313" key="9">
    <source>
        <dbReference type="EMBL" id="OAT53051.1"/>
    </source>
</evidence>
<evidence type="ECO:0000256" key="2">
    <source>
        <dbReference type="ARBA" id="ARBA00022723"/>
    </source>
</evidence>
<feature type="binding site" evidence="8">
    <location>
        <position position="124"/>
    </location>
    <ligand>
        <name>Mg(2+)</name>
        <dbReference type="ChEBI" id="CHEBI:18420"/>
    </ligand>
</feature>
<dbReference type="RefSeq" id="WP_068908067.1">
    <property type="nucleotide sequence ID" value="NZ_LXEW01000018.1"/>
</dbReference>
<keyword evidence="8" id="KW-0963">Cytoplasm</keyword>
<dbReference type="EMBL" id="LXEW01000018">
    <property type="protein sequence ID" value="OAT53051.1"/>
    <property type="molecule type" value="Genomic_DNA"/>
</dbReference>
<gene>
    <name evidence="8" type="primary">chbG</name>
    <name evidence="9" type="ORF">M998_1228</name>
</gene>
<dbReference type="UniPathway" id="UPA00349"/>
<keyword evidence="5 8" id="KW-0146">Chitin degradation</keyword>
<dbReference type="InterPro" id="IPR011330">
    <property type="entry name" value="Glyco_hydro/deAcase_b/a-brl"/>
</dbReference>
<evidence type="ECO:0000256" key="4">
    <source>
        <dbReference type="ARBA" id="ARBA00022842"/>
    </source>
</evidence>
<dbReference type="SUPFAM" id="SSF88713">
    <property type="entry name" value="Glycoside hydrolase/deacetylase"/>
    <property type="match status" value="1"/>
</dbReference>
<dbReference type="GO" id="GO:0019213">
    <property type="term" value="F:deacetylase activity"/>
    <property type="evidence" value="ECO:0007669"/>
    <property type="project" value="TreeGrafter"/>
</dbReference>
<comment type="subcellular location">
    <subcellularLocation>
        <location evidence="8">Cytoplasm</location>
    </subcellularLocation>
</comment>
<dbReference type="GO" id="GO:0000272">
    <property type="term" value="P:polysaccharide catabolic process"/>
    <property type="evidence" value="ECO:0007669"/>
    <property type="project" value="UniProtKB-UniRule"/>
</dbReference>
<comment type="cofactor">
    <cofactor evidence="1 8">
        <name>Mg(2+)</name>
        <dbReference type="ChEBI" id="CHEBI:18420"/>
    </cofactor>
</comment>
<name>A0A1B7JYQ7_9GAMM</name>
<keyword evidence="9" id="KW-0808">Transferase</keyword>
<comment type="subunit">
    <text evidence="8">Homodimer.</text>
</comment>
<keyword evidence="4 8" id="KW-0460">Magnesium</keyword>
<dbReference type="GO" id="GO:0036311">
    <property type="term" value="F:chitin disaccharide deacetylase activity"/>
    <property type="evidence" value="ECO:0007669"/>
    <property type="project" value="UniProtKB-UniRule"/>
</dbReference>
<sequence length="251" mass="28452">MASLLIVNADDFGLCQAVNYGIIEAHRNGIVHSTSAMMNMPAIGHAAKLSHEYPSLAVGMHFVLTAGMPFSSMPTLTREGILGKWLWEIDSNDLPLEEIEQELHQQYDHFVKIFGRKPSHIDSHHHVHMLSGIFPIAVRFAEEKGVALRVDRQLEKNWPPMSYCVRSTDYFSDEFYGDVITETLFLKILDASKNRGDQSIEIMSHPAFIDNALLKSNYAYQRLTELEVLTSVELKQQILTRGFKLGSYLDI</sequence>
<keyword evidence="3 8" id="KW-0378">Hydrolase</keyword>
<dbReference type="CDD" id="cd10803">
    <property type="entry name" value="YdjC_EF3048_like"/>
    <property type="match status" value="1"/>
</dbReference>
<reference evidence="9 10" key="1">
    <citation type="submission" date="2016-04" db="EMBL/GenBank/DDBJ databases">
        <title>ATOL: Assembling a taxonomically balanced genome-scale reconstruction of the evolutionary history of the Enterobacteriaceae.</title>
        <authorList>
            <person name="Plunkett G.III."/>
            <person name="Neeno-Eckwall E.C."/>
            <person name="Glasner J.D."/>
            <person name="Perna N.T."/>
        </authorList>
    </citation>
    <scope>NUCLEOTIDE SEQUENCE [LARGE SCALE GENOMIC DNA]</scope>
    <source>
        <strain evidence="9 10">ATCC 35613</strain>
    </source>
</reference>
<evidence type="ECO:0000256" key="3">
    <source>
        <dbReference type="ARBA" id="ARBA00022801"/>
    </source>
</evidence>
<keyword evidence="7 8" id="KW-0624">Polysaccharide degradation</keyword>
<dbReference type="Pfam" id="PF04794">
    <property type="entry name" value="YdjC"/>
    <property type="match status" value="1"/>
</dbReference>
<dbReference type="AlphaFoldDB" id="A0A1B7JYQ7"/>
<dbReference type="GO" id="GO:0005737">
    <property type="term" value="C:cytoplasm"/>
    <property type="evidence" value="ECO:0007669"/>
    <property type="project" value="UniProtKB-SubCell"/>
</dbReference>
<evidence type="ECO:0000313" key="10">
    <source>
        <dbReference type="Proteomes" id="UP000078224"/>
    </source>
</evidence>